<comment type="similarity">
    <text evidence="1">Belongs to the universal stress protein A family.</text>
</comment>
<feature type="domain" description="UspA" evidence="2">
    <location>
        <begin position="156"/>
        <end position="276"/>
    </location>
</feature>
<dbReference type="Gene3D" id="3.40.50.12370">
    <property type="match status" value="1"/>
</dbReference>
<dbReference type="CDD" id="cd00293">
    <property type="entry name" value="USP-like"/>
    <property type="match status" value="1"/>
</dbReference>
<gene>
    <name evidence="3" type="ORF">GCM10007853_03620</name>
</gene>
<proteinExistence type="inferred from homology"/>
<evidence type="ECO:0000313" key="3">
    <source>
        <dbReference type="EMBL" id="GLQ22488.1"/>
    </source>
</evidence>
<dbReference type="EMBL" id="BSNK01000001">
    <property type="protein sequence ID" value="GLQ22488.1"/>
    <property type="molecule type" value="Genomic_DNA"/>
</dbReference>
<dbReference type="SUPFAM" id="SSF52402">
    <property type="entry name" value="Adenine nucleotide alpha hydrolases-like"/>
    <property type="match status" value="2"/>
</dbReference>
<reference evidence="3" key="1">
    <citation type="journal article" date="2014" name="Int. J. Syst. Evol. Microbiol.">
        <title>Complete genome of a new Firmicutes species belonging to the dominant human colonic microbiota ('Ruminococcus bicirculans') reveals two chromosomes and a selective capacity to utilize plant glucans.</title>
        <authorList>
            <consortium name="NISC Comparative Sequencing Program"/>
            <person name="Wegmann U."/>
            <person name="Louis P."/>
            <person name="Goesmann A."/>
            <person name="Henrissat B."/>
            <person name="Duncan S.H."/>
            <person name="Flint H.J."/>
        </authorList>
    </citation>
    <scope>NUCLEOTIDE SEQUENCE</scope>
    <source>
        <strain evidence="3">NBRC 108219</strain>
    </source>
</reference>
<accession>A0ABQ5V4N0</accession>
<dbReference type="InterPro" id="IPR006016">
    <property type="entry name" value="UspA"/>
</dbReference>
<sequence length="278" mass="30280">MKTLLATLLPDDDIDSLLDVIVEIASRHGSHVVGYMPIPGPVLIPIASPVAMVPLDDSMRRRFKAELPKVKKSFETRMKAEGLSFEFRSDERISLRLTSGIVAQGRTCDMVIVRMHKNNGKFTAESAEEISDLVMSVGRPVLAVPPNLLRPFACNRVTLAWDGSREAARAAFDCVPLLAKSAEVEVVWINPEKSQMGDVDIPGAEIANVLARHDINVITKPVTSRSKDGAAIVEQAIVNASDILVLGAYGHSRLRERILGGVTEHVLRHPPCAVLLSN</sequence>
<dbReference type="Proteomes" id="UP001161391">
    <property type="component" value="Unassembled WGS sequence"/>
</dbReference>
<dbReference type="RefSeq" id="WP_284386909.1">
    <property type="nucleotide sequence ID" value="NZ_BSNK01000001.1"/>
</dbReference>
<evidence type="ECO:0000259" key="2">
    <source>
        <dbReference type="Pfam" id="PF00582"/>
    </source>
</evidence>
<dbReference type="PRINTS" id="PR01438">
    <property type="entry name" value="UNVRSLSTRESS"/>
</dbReference>
<comment type="caution">
    <text evidence="3">The sequence shown here is derived from an EMBL/GenBank/DDBJ whole genome shotgun (WGS) entry which is preliminary data.</text>
</comment>
<protein>
    <submittedName>
        <fullName evidence="3">Universal stress protein</fullName>
    </submittedName>
</protein>
<organism evidence="3 4">
    <name type="scientific">Algimonas ampicilliniresistens</name>
    <dbReference type="NCBI Taxonomy" id="1298735"/>
    <lineage>
        <taxon>Bacteria</taxon>
        <taxon>Pseudomonadati</taxon>
        <taxon>Pseudomonadota</taxon>
        <taxon>Alphaproteobacteria</taxon>
        <taxon>Maricaulales</taxon>
        <taxon>Robiginitomaculaceae</taxon>
        <taxon>Algimonas</taxon>
    </lineage>
</organism>
<evidence type="ECO:0000256" key="1">
    <source>
        <dbReference type="ARBA" id="ARBA00008791"/>
    </source>
</evidence>
<name>A0ABQ5V4N0_9PROT</name>
<reference evidence="3" key="2">
    <citation type="submission" date="2023-01" db="EMBL/GenBank/DDBJ databases">
        <title>Draft genome sequence of Algimonas ampicilliniresistens strain NBRC 108219.</title>
        <authorList>
            <person name="Sun Q."/>
            <person name="Mori K."/>
        </authorList>
    </citation>
    <scope>NUCLEOTIDE SEQUENCE</scope>
    <source>
        <strain evidence="3">NBRC 108219</strain>
    </source>
</reference>
<dbReference type="InterPro" id="IPR006015">
    <property type="entry name" value="Universal_stress_UspA"/>
</dbReference>
<dbReference type="Pfam" id="PF00582">
    <property type="entry name" value="Usp"/>
    <property type="match status" value="1"/>
</dbReference>
<evidence type="ECO:0000313" key="4">
    <source>
        <dbReference type="Proteomes" id="UP001161391"/>
    </source>
</evidence>
<keyword evidence="4" id="KW-1185">Reference proteome</keyword>